<evidence type="ECO:0000256" key="4">
    <source>
        <dbReference type="ARBA" id="ARBA00022833"/>
    </source>
</evidence>
<dbReference type="Proteomes" id="UP001165136">
    <property type="component" value="Unassembled WGS sequence"/>
</dbReference>
<dbReference type="SUPFAM" id="SSF56281">
    <property type="entry name" value="Metallo-hydrolase/oxidoreductase"/>
    <property type="match status" value="1"/>
</dbReference>
<comment type="similarity">
    <text evidence="1">Belongs to the metallo-beta-lactamase superfamily.</text>
</comment>
<protein>
    <submittedName>
        <fullName evidence="6">MBL fold metallo-hydrolase</fullName>
    </submittedName>
</protein>
<dbReference type="RefSeq" id="WP_285486495.1">
    <property type="nucleotide sequence ID" value="NZ_BSTI01000003.1"/>
</dbReference>
<gene>
    <name evidence="6" type="ORF">Atai01_18260</name>
</gene>
<dbReference type="GO" id="GO:0046872">
    <property type="term" value="F:metal ion binding"/>
    <property type="evidence" value="ECO:0007669"/>
    <property type="project" value="UniProtKB-KW"/>
</dbReference>
<dbReference type="SMART" id="SM00849">
    <property type="entry name" value="Lactamase_B"/>
    <property type="match status" value="1"/>
</dbReference>
<sequence length="284" mass="30638">MSLDGAGMAFAATQAVGRLDVVALVDASGPFFRPRNEVLLGATDDDWEQAQRIDPGAFGADGEWRLDFRCFAIRRPDGRVALIDAGVGPEGSPASSWAPVPGHLPERLASIGIRTEDVDLVVLTHLHGDHLGWSVSPDGVPTFPNARYALQRTEIAALEENNDQVVLPRVVDPLRQNGQLDVLDGRVCLFRQAAGRIAAVPTPGHTPGHQSVLVEAGRDRIAITGDVLVHAVQLANPEVAYLYEQDQETARRTRRALLANASRTHTILATAHLNRPFVPSDEAT</sequence>
<dbReference type="EMBL" id="BSTI01000003">
    <property type="protein sequence ID" value="GLY65207.1"/>
    <property type="molecule type" value="Genomic_DNA"/>
</dbReference>
<dbReference type="PANTHER" id="PTHR42978:SF6">
    <property type="entry name" value="QUORUM-QUENCHING LACTONASE YTNP-RELATED"/>
    <property type="match status" value="1"/>
</dbReference>
<reference evidence="6" key="1">
    <citation type="submission" date="2023-03" db="EMBL/GenBank/DDBJ databases">
        <title>Amycolatopsis taiwanensis NBRC 103393.</title>
        <authorList>
            <person name="Ichikawa N."/>
            <person name="Sato H."/>
            <person name="Tonouchi N."/>
        </authorList>
    </citation>
    <scope>NUCLEOTIDE SEQUENCE</scope>
    <source>
        <strain evidence="6">NBRC 103393</strain>
    </source>
</reference>
<name>A0A9W6R053_9PSEU</name>
<dbReference type="GO" id="GO:0016787">
    <property type="term" value="F:hydrolase activity"/>
    <property type="evidence" value="ECO:0007669"/>
    <property type="project" value="UniProtKB-KW"/>
</dbReference>
<dbReference type="InterPro" id="IPR001279">
    <property type="entry name" value="Metallo-B-lactamas"/>
</dbReference>
<dbReference type="Gene3D" id="3.60.15.10">
    <property type="entry name" value="Ribonuclease Z/Hydroxyacylglutathione hydrolase-like"/>
    <property type="match status" value="1"/>
</dbReference>
<keyword evidence="4" id="KW-0862">Zinc</keyword>
<dbReference type="Pfam" id="PF00753">
    <property type="entry name" value="Lactamase_B"/>
    <property type="match status" value="1"/>
</dbReference>
<dbReference type="InterPro" id="IPR051013">
    <property type="entry name" value="MBL_superfamily_lactonases"/>
</dbReference>
<dbReference type="PANTHER" id="PTHR42978">
    <property type="entry name" value="QUORUM-QUENCHING LACTONASE YTNP-RELATED-RELATED"/>
    <property type="match status" value="1"/>
</dbReference>
<evidence type="ECO:0000313" key="7">
    <source>
        <dbReference type="Proteomes" id="UP001165136"/>
    </source>
</evidence>
<proteinExistence type="inferred from homology"/>
<dbReference type="AlphaFoldDB" id="A0A9W6R053"/>
<evidence type="ECO:0000256" key="2">
    <source>
        <dbReference type="ARBA" id="ARBA00022723"/>
    </source>
</evidence>
<feature type="domain" description="Metallo-beta-lactamase" evidence="5">
    <location>
        <begin position="67"/>
        <end position="272"/>
    </location>
</feature>
<keyword evidence="7" id="KW-1185">Reference proteome</keyword>
<evidence type="ECO:0000256" key="3">
    <source>
        <dbReference type="ARBA" id="ARBA00022801"/>
    </source>
</evidence>
<organism evidence="6 7">
    <name type="scientific">Amycolatopsis taiwanensis</name>
    <dbReference type="NCBI Taxonomy" id="342230"/>
    <lineage>
        <taxon>Bacteria</taxon>
        <taxon>Bacillati</taxon>
        <taxon>Actinomycetota</taxon>
        <taxon>Actinomycetes</taxon>
        <taxon>Pseudonocardiales</taxon>
        <taxon>Pseudonocardiaceae</taxon>
        <taxon>Amycolatopsis</taxon>
    </lineage>
</organism>
<evidence type="ECO:0000313" key="6">
    <source>
        <dbReference type="EMBL" id="GLY65207.1"/>
    </source>
</evidence>
<keyword evidence="3" id="KW-0378">Hydrolase</keyword>
<dbReference type="InterPro" id="IPR036866">
    <property type="entry name" value="RibonucZ/Hydroxyglut_hydro"/>
</dbReference>
<evidence type="ECO:0000256" key="1">
    <source>
        <dbReference type="ARBA" id="ARBA00007749"/>
    </source>
</evidence>
<keyword evidence="2" id="KW-0479">Metal-binding</keyword>
<accession>A0A9W6R053</accession>
<evidence type="ECO:0000259" key="5">
    <source>
        <dbReference type="SMART" id="SM00849"/>
    </source>
</evidence>
<comment type="caution">
    <text evidence="6">The sequence shown here is derived from an EMBL/GenBank/DDBJ whole genome shotgun (WGS) entry which is preliminary data.</text>
</comment>